<dbReference type="OMA" id="EHPPMHL"/>
<dbReference type="AlphaFoldDB" id="G0TYJ5"/>
<evidence type="ECO:0000313" key="1">
    <source>
        <dbReference type="EMBL" id="CCC49042.1"/>
    </source>
</evidence>
<gene>
    <name evidence="1" type="ORF">TVY486_0703760</name>
</gene>
<name>G0TYJ5_TRYVY</name>
<accession>G0TYJ5</accession>
<dbReference type="EMBL" id="HE573023">
    <property type="protein sequence ID" value="CCC49042.1"/>
    <property type="molecule type" value="Genomic_DNA"/>
</dbReference>
<reference evidence="1" key="1">
    <citation type="journal article" date="2012" name="Proc. Natl. Acad. Sci. U.S.A.">
        <title>Antigenic diversity is generated by distinct evolutionary mechanisms in African trypanosome species.</title>
        <authorList>
            <person name="Jackson A.P."/>
            <person name="Berry A."/>
            <person name="Aslett M."/>
            <person name="Allison H.C."/>
            <person name="Burton P."/>
            <person name="Vavrova-Anderson J."/>
            <person name="Brown R."/>
            <person name="Browne H."/>
            <person name="Corton N."/>
            <person name="Hauser H."/>
            <person name="Gamble J."/>
            <person name="Gilderthorp R."/>
            <person name="Marcello L."/>
            <person name="McQuillan J."/>
            <person name="Otto T.D."/>
            <person name="Quail M.A."/>
            <person name="Sanders M.J."/>
            <person name="van Tonder A."/>
            <person name="Ginger M.L."/>
            <person name="Field M.C."/>
            <person name="Barry J.D."/>
            <person name="Hertz-Fowler C."/>
            <person name="Berriman M."/>
        </authorList>
    </citation>
    <scope>NUCLEOTIDE SEQUENCE</scope>
    <source>
        <strain evidence="1">Y486</strain>
    </source>
</reference>
<organism evidence="1">
    <name type="scientific">Trypanosoma vivax (strain Y486)</name>
    <dbReference type="NCBI Taxonomy" id="1055687"/>
    <lineage>
        <taxon>Eukaryota</taxon>
        <taxon>Discoba</taxon>
        <taxon>Euglenozoa</taxon>
        <taxon>Kinetoplastea</taxon>
        <taxon>Metakinetoplastina</taxon>
        <taxon>Trypanosomatida</taxon>
        <taxon>Trypanosomatidae</taxon>
        <taxon>Trypanosoma</taxon>
        <taxon>Duttonella</taxon>
    </lineage>
</organism>
<protein>
    <submittedName>
        <fullName evidence="1">Uncharacterized protein</fullName>
    </submittedName>
</protein>
<sequence>MLCYTITRRTGTNYSKQIQRIRWREFGCRQLRRLIVPGFVSYGLFVVRPHEGHFVRYLAERRYCEPEFHRMFPPTAHPTNPAEGTCYKDTESSKGQWWYFPFFIGSVAGKCPVKAAGDEDAERIARRRLLFEPRRGTHVESDVINAFPPLDTEHLEQQSMRSECGRPHMREICSQLWELQEASKSYKDAFAAGMNTPTPSVRLEFHDWFLFATASVVFTESLNGVVKRLRFIGICGMIWYEV</sequence>
<dbReference type="VEuPathDB" id="TriTrypDB:TvY486_0703760"/>
<proteinExistence type="predicted"/>